<name>A0AAD5K1J6_9FUNG</name>
<dbReference type="Gene3D" id="3.20.20.100">
    <property type="entry name" value="NADP-dependent oxidoreductase domain"/>
    <property type="match status" value="1"/>
</dbReference>
<reference evidence="1" key="1">
    <citation type="journal article" date="2022" name="IScience">
        <title>Evolution of zygomycete secretomes and the origins of terrestrial fungal ecologies.</title>
        <authorList>
            <person name="Chang Y."/>
            <person name="Wang Y."/>
            <person name="Mondo S."/>
            <person name="Ahrendt S."/>
            <person name="Andreopoulos W."/>
            <person name="Barry K."/>
            <person name="Beard J."/>
            <person name="Benny G.L."/>
            <person name="Blankenship S."/>
            <person name="Bonito G."/>
            <person name="Cuomo C."/>
            <person name="Desiro A."/>
            <person name="Gervers K.A."/>
            <person name="Hundley H."/>
            <person name="Kuo A."/>
            <person name="LaButti K."/>
            <person name="Lang B.F."/>
            <person name="Lipzen A."/>
            <person name="O'Donnell K."/>
            <person name="Pangilinan J."/>
            <person name="Reynolds N."/>
            <person name="Sandor L."/>
            <person name="Smith M.E."/>
            <person name="Tsang A."/>
            <person name="Grigoriev I.V."/>
            <person name="Stajich J.E."/>
            <person name="Spatafora J.W."/>
        </authorList>
    </citation>
    <scope>NUCLEOTIDE SEQUENCE</scope>
    <source>
        <strain evidence="1">RSA 2281</strain>
    </source>
</reference>
<evidence type="ECO:0000313" key="2">
    <source>
        <dbReference type="Proteomes" id="UP001209540"/>
    </source>
</evidence>
<evidence type="ECO:0000313" key="1">
    <source>
        <dbReference type="EMBL" id="KAI9264333.1"/>
    </source>
</evidence>
<organism evidence="1 2">
    <name type="scientific">Phascolomyces articulosus</name>
    <dbReference type="NCBI Taxonomy" id="60185"/>
    <lineage>
        <taxon>Eukaryota</taxon>
        <taxon>Fungi</taxon>
        <taxon>Fungi incertae sedis</taxon>
        <taxon>Mucoromycota</taxon>
        <taxon>Mucoromycotina</taxon>
        <taxon>Mucoromycetes</taxon>
        <taxon>Mucorales</taxon>
        <taxon>Lichtheimiaceae</taxon>
        <taxon>Phascolomyces</taxon>
    </lineage>
</organism>
<keyword evidence="2" id="KW-1185">Reference proteome</keyword>
<dbReference type="GO" id="GO:0016491">
    <property type="term" value="F:oxidoreductase activity"/>
    <property type="evidence" value="ECO:0007669"/>
    <property type="project" value="InterPro"/>
</dbReference>
<comment type="caution">
    <text evidence="1">The sequence shown here is derived from an EMBL/GenBank/DDBJ whole genome shotgun (WGS) entry which is preliminary data.</text>
</comment>
<dbReference type="InterPro" id="IPR036812">
    <property type="entry name" value="NAD(P)_OxRdtase_dom_sf"/>
</dbReference>
<sequence length="133" mass="15113">MLPRSDETYAELEKLSGDKVRAICVICKVVSAINQCELHLYFTRKELLDFCIEHGIHMTAYSPLGSSDSPLIKDSHLILILWGVQRGTSVTPKSVTPSRIQENLKDDIVFEQEDMNTLKNMVTEPRRLIIPDN</sequence>
<dbReference type="PANTHER" id="PTHR11732">
    <property type="entry name" value="ALDO/KETO REDUCTASE"/>
    <property type="match status" value="1"/>
</dbReference>
<dbReference type="Proteomes" id="UP001209540">
    <property type="component" value="Unassembled WGS sequence"/>
</dbReference>
<dbReference type="EMBL" id="JAIXMP010000012">
    <property type="protein sequence ID" value="KAI9264333.1"/>
    <property type="molecule type" value="Genomic_DNA"/>
</dbReference>
<dbReference type="AlphaFoldDB" id="A0AAD5K1J6"/>
<protein>
    <submittedName>
        <fullName evidence="1">NADP-dependent oxidoreductase domain-containing protein</fullName>
    </submittedName>
</protein>
<gene>
    <name evidence="1" type="ORF">BDA99DRAFT_537045</name>
</gene>
<reference evidence="1" key="2">
    <citation type="submission" date="2023-02" db="EMBL/GenBank/DDBJ databases">
        <authorList>
            <consortium name="DOE Joint Genome Institute"/>
            <person name="Mondo S.J."/>
            <person name="Chang Y."/>
            <person name="Wang Y."/>
            <person name="Ahrendt S."/>
            <person name="Andreopoulos W."/>
            <person name="Barry K."/>
            <person name="Beard J."/>
            <person name="Benny G.L."/>
            <person name="Blankenship S."/>
            <person name="Bonito G."/>
            <person name="Cuomo C."/>
            <person name="Desiro A."/>
            <person name="Gervers K.A."/>
            <person name="Hundley H."/>
            <person name="Kuo A."/>
            <person name="LaButti K."/>
            <person name="Lang B.F."/>
            <person name="Lipzen A."/>
            <person name="O'Donnell K."/>
            <person name="Pangilinan J."/>
            <person name="Reynolds N."/>
            <person name="Sandor L."/>
            <person name="Smith M.W."/>
            <person name="Tsang A."/>
            <person name="Grigoriev I.V."/>
            <person name="Stajich J.E."/>
            <person name="Spatafora J.W."/>
        </authorList>
    </citation>
    <scope>NUCLEOTIDE SEQUENCE</scope>
    <source>
        <strain evidence="1">RSA 2281</strain>
    </source>
</reference>
<dbReference type="InterPro" id="IPR020471">
    <property type="entry name" value="AKR"/>
</dbReference>
<dbReference type="SUPFAM" id="SSF51430">
    <property type="entry name" value="NAD(P)-linked oxidoreductase"/>
    <property type="match status" value="1"/>
</dbReference>
<accession>A0AAD5K1J6</accession>
<proteinExistence type="predicted"/>